<feature type="non-terminal residue" evidence="1">
    <location>
        <position position="99"/>
    </location>
</feature>
<dbReference type="EMBL" id="HACG01051668">
    <property type="protein sequence ID" value="CEK98539.1"/>
    <property type="molecule type" value="Transcribed_RNA"/>
</dbReference>
<reference evidence="1" key="1">
    <citation type="submission" date="2014-12" db="EMBL/GenBank/DDBJ databases">
        <title>Insight into the proteome of Arion vulgaris.</title>
        <authorList>
            <person name="Aradska J."/>
            <person name="Bulat T."/>
            <person name="Smidak R."/>
            <person name="Sarate P."/>
            <person name="Gangsoo J."/>
            <person name="Sialana F."/>
            <person name="Bilban M."/>
            <person name="Lubec G."/>
        </authorList>
    </citation>
    <scope>NUCLEOTIDE SEQUENCE</scope>
    <source>
        <tissue evidence="1">Skin</tissue>
    </source>
</reference>
<proteinExistence type="predicted"/>
<organism evidence="1">
    <name type="scientific">Arion vulgaris</name>
    <dbReference type="NCBI Taxonomy" id="1028688"/>
    <lineage>
        <taxon>Eukaryota</taxon>
        <taxon>Metazoa</taxon>
        <taxon>Spiralia</taxon>
        <taxon>Lophotrochozoa</taxon>
        <taxon>Mollusca</taxon>
        <taxon>Gastropoda</taxon>
        <taxon>Heterobranchia</taxon>
        <taxon>Euthyneura</taxon>
        <taxon>Panpulmonata</taxon>
        <taxon>Eupulmonata</taxon>
        <taxon>Stylommatophora</taxon>
        <taxon>Helicina</taxon>
        <taxon>Arionoidea</taxon>
        <taxon>Arionidae</taxon>
        <taxon>Arion</taxon>
    </lineage>
</organism>
<gene>
    <name evidence="1" type="primary">ORF218972</name>
</gene>
<accession>A0A0B7BZB2</accession>
<sequence>MFSIKRFSKGILLLWLSAIIIGLRGAGKLMSMLDDVNVVKDTVPGSADVLSAGIEELSVNPVYLSPRHVASRHLLFQPNCTPRAVEQFPRDLFTQSDRA</sequence>
<name>A0A0B7BZB2_9EUPU</name>
<protein>
    <submittedName>
        <fullName evidence="1">Uncharacterized protein</fullName>
    </submittedName>
</protein>
<evidence type="ECO:0000313" key="1">
    <source>
        <dbReference type="EMBL" id="CEK98539.1"/>
    </source>
</evidence>
<dbReference type="AlphaFoldDB" id="A0A0B7BZB2"/>